<dbReference type="GO" id="GO:0000166">
    <property type="term" value="F:nucleotide binding"/>
    <property type="evidence" value="ECO:0007669"/>
    <property type="project" value="UniProtKB-KW"/>
</dbReference>
<dbReference type="Pfam" id="PF24729">
    <property type="entry name" value="Acb2_Tad1_hairpin"/>
    <property type="match status" value="1"/>
</dbReference>
<evidence type="ECO:0000313" key="5">
    <source>
        <dbReference type="Proteomes" id="UP000257457"/>
    </source>
</evidence>
<reference evidence="4 5" key="1">
    <citation type="submission" date="2018-06" db="EMBL/GenBank/DDBJ databases">
        <title>Uncovering a Universe of Circular DNA Viruses in Animal Metagenomes.</title>
        <authorList>
            <person name="Tisza M."/>
            <person name="Buck C."/>
            <person name="Pastrana D."/>
            <person name="Welch N."/>
            <person name="Peretti A."/>
        </authorList>
    </citation>
    <scope>NUCLEOTIDE SEQUENCE [LARGE SCALE GENOMIC DNA]</scope>
    <source>
        <strain evidence="4">Ctcc615</strain>
    </source>
</reference>
<organism evidence="4 5">
    <name type="scientific">crAssphage sp. isolate ctcc615</name>
    <dbReference type="NCBI Taxonomy" id="2989853"/>
    <lineage>
        <taxon>Viruses</taxon>
        <taxon>Duplodnaviria</taxon>
        <taxon>Heunggongvirae</taxon>
        <taxon>Uroviricota</taxon>
        <taxon>Caudoviricetes</taxon>
        <taxon>Crassvirales</taxon>
        <taxon>Intestiviridae</taxon>
        <taxon>Obtuvirinae</taxon>
        <taxon>Wotdevirus</taxon>
        <taxon>Wotdevirus murinus</taxon>
    </lineage>
</organism>
<feature type="compositionally biased region" description="Basic and acidic residues" evidence="2">
    <location>
        <begin position="102"/>
        <end position="113"/>
    </location>
</feature>
<dbReference type="InterPro" id="IPR056098">
    <property type="entry name" value="Acb2/Tad1_hairpin"/>
</dbReference>
<evidence type="ECO:0000256" key="2">
    <source>
        <dbReference type="SAM" id="MobiDB-lite"/>
    </source>
</evidence>
<dbReference type="GeneID" id="65114725"/>
<accession>A0A345BP16</accession>
<protein>
    <recommendedName>
        <fullName evidence="3">Acb2/Tad1 hairpin domain-containing protein</fullName>
    </recommendedName>
</protein>
<dbReference type="EMBL" id="MH552500">
    <property type="protein sequence ID" value="AXF52187.1"/>
    <property type="molecule type" value="Genomic_DNA"/>
</dbReference>
<feature type="region of interest" description="Disordered" evidence="2">
    <location>
        <begin position="91"/>
        <end position="113"/>
    </location>
</feature>
<name>A0A345BP16_9CAUD</name>
<dbReference type="Proteomes" id="UP000257457">
    <property type="component" value="Segment"/>
</dbReference>
<sequence length="113" mass="13490">MKTFVINILVTFFKEYPEYEKDKHLVQFIIAATIIMTEEIRKTEQLRKDIDEIIQRVKEFIPSRETSLTITKLQEAVMWLGMNLKRLDKSDHYTESMNPESQKIEPTLKELKL</sequence>
<keyword evidence="5" id="KW-1185">Reference proteome</keyword>
<evidence type="ECO:0000313" key="4">
    <source>
        <dbReference type="EMBL" id="AXF52187.1"/>
    </source>
</evidence>
<proteinExistence type="predicted"/>
<dbReference type="RefSeq" id="YP_010097063.1">
    <property type="nucleotide sequence ID" value="NC_055756.1"/>
</dbReference>
<feature type="domain" description="Acb2/Tad1 hairpin" evidence="3">
    <location>
        <begin position="39"/>
        <end position="80"/>
    </location>
</feature>
<keyword evidence="1" id="KW-0547">Nucleotide-binding</keyword>
<evidence type="ECO:0000259" key="3">
    <source>
        <dbReference type="Pfam" id="PF24729"/>
    </source>
</evidence>
<evidence type="ECO:0000256" key="1">
    <source>
        <dbReference type="ARBA" id="ARBA00022741"/>
    </source>
</evidence>